<protein>
    <submittedName>
        <fullName evidence="4">SIT4 phosphatase-associated protein family</fullName>
    </submittedName>
</protein>
<dbReference type="OrthoDB" id="295029at2759"/>
<dbReference type="PANTHER" id="PTHR12634">
    <property type="entry name" value="SIT4 YEAST -ASSOCIATING PROTEIN-RELATED"/>
    <property type="match status" value="1"/>
</dbReference>
<comment type="similarity">
    <text evidence="1">Belongs to the SAPS family.</text>
</comment>
<dbReference type="Proteomes" id="UP001149954">
    <property type="component" value="Unassembled WGS sequence"/>
</dbReference>
<accession>A0A9W9XWQ9</accession>
<keyword evidence="5" id="KW-1185">Reference proteome</keyword>
<dbReference type="GO" id="GO:0005634">
    <property type="term" value="C:nucleus"/>
    <property type="evidence" value="ECO:0007669"/>
    <property type="project" value="TreeGrafter"/>
</dbReference>
<feature type="compositionally biased region" description="Acidic residues" evidence="3">
    <location>
        <begin position="1103"/>
        <end position="1115"/>
    </location>
</feature>
<feature type="compositionally biased region" description="Acidic residues" evidence="3">
    <location>
        <begin position="96"/>
        <end position="105"/>
    </location>
</feature>
<feature type="compositionally biased region" description="Polar residues" evidence="3">
    <location>
        <begin position="988"/>
        <end position="1001"/>
    </location>
</feature>
<feature type="region of interest" description="Disordered" evidence="3">
    <location>
        <begin position="510"/>
        <end position="643"/>
    </location>
</feature>
<feature type="compositionally biased region" description="Acidic residues" evidence="3">
    <location>
        <begin position="69"/>
        <end position="79"/>
    </location>
</feature>
<feature type="compositionally biased region" description="Polar residues" evidence="3">
    <location>
        <begin position="812"/>
        <end position="824"/>
    </location>
</feature>
<reference evidence="4" key="2">
    <citation type="journal article" date="2023" name="IMA Fungus">
        <title>Comparative genomic study of the Penicillium genus elucidates a diverse pangenome and 15 lateral gene transfer events.</title>
        <authorList>
            <person name="Petersen C."/>
            <person name="Sorensen T."/>
            <person name="Nielsen M.R."/>
            <person name="Sondergaard T.E."/>
            <person name="Sorensen J.L."/>
            <person name="Fitzpatrick D.A."/>
            <person name="Frisvad J.C."/>
            <person name="Nielsen K.L."/>
        </authorList>
    </citation>
    <scope>NUCLEOTIDE SEQUENCE</scope>
    <source>
        <strain evidence="4">IBT 29495</strain>
    </source>
</reference>
<keyword evidence="2" id="KW-0131">Cell cycle</keyword>
<sequence length="1129" mass="123010">MFWRFGGYANISTIDTLLDKPDVTLEELLDEPEIIQELKQLNTKLIEYLREDHVLKRLMDYVTAPSLVSDDEENDEDDAKDASKKDKDAAASADQTDTDTDEEKEGDPLRDILDSDDLDKVEKNRLKHAYIACEILSSETWSILESMMANPSYLRDFWGFLRRSPPLDSLQASYFTKVNETLLDKKTEEMLEFLKTLDGIVPALLQHVDNPMVMDLLLKIISLEKAEGGQGTVDWLKSQDLIPNLLCFLSPDRPASVQTSAGDFLKAIITISANASPNDQSCIGPNSLTRQLVSTQCVQQLIDAMLMGGNPLTVGVGIVIEVIRKNNSDYDPESLSGPDTMLTTYDPIYLGTLLRLFAKHIPQFMALIQSSQHTIHDGNTLKTVERGKLSSAWGGKIEPLGFDRFKTCELMAELLHCSNMGLLNEPGSDEYVKQRDEERERLIREGVFDPHRDENSGVDCNDTTADFANDSAFDSGSPQDTKATEVPHAGDEEGFEDVGASGVLVGAKAGADTTTTANSQPTETVSEIPASEITEAEPVSPEETTKPSQSSTVATADPSSPSIGLPDQVGSMNLENEPQVEQQKPGKDNQEPVASPSQDVPAPLFSKEQTAESNPPPADQSKEASSVTAQAEETSIMNDGGDEDSAEQYIQLDTDGRPVVGDYLKIQFVENKVVPTILGFFFRFPWNNFLHNVVYDVIQQVFNGPMERGYNRALAVNVFDIGRITTAIVEGQKRSDETQRTKQIRLGYMGHLTLVAEEVVKFSERHPPELLSRAVMESVLNPDWIEYVEQTLSETRERDNAILGGVRPDMSGSRQTSLSNTNAGQGFSNSNALADAGLNGGIGGSNFQSFDLAQGSVSGGTFSGGGTSLLSGFASSSDDDEDEEMEDQDERDSGNADQGDTDNMLTSSASQPIPILPPPPAPLSVGPSRARRQLAARLAAQKQQSSENEEGDGEDRGVGENEDRESDWPSNPFVIAGIDDDAEGGSSAFPNSDFASANAKHSPTFPESGFSPPDSLSTNSSEDEDDGHAESVRRQVRVPLEVDDDDDDEMGEMVEPSGIGMMDSDDEDEAIINESLGYSNLSGPGRYNNFRRTRAVSSHYDDEQNDSSDGEDDGLVEIVVPGRKSSTSN</sequence>
<feature type="compositionally biased region" description="Basic and acidic residues" evidence="3">
    <location>
        <begin position="445"/>
        <end position="455"/>
    </location>
</feature>
<dbReference type="AlphaFoldDB" id="A0A9W9XWQ9"/>
<dbReference type="GO" id="GO:0019903">
    <property type="term" value="F:protein phosphatase binding"/>
    <property type="evidence" value="ECO:0007669"/>
    <property type="project" value="InterPro"/>
</dbReference>
<feature type="region of interest" description="Disordered" evidence="3">
    <location>
        <begin position="445"/>
        <end position="496"/>
    </location>
</feature>
<dbReference type="GO" id="GO:0019888">
    <property type="term" value="F:protein phosphatase regulator activity"/>
    <property type="evidence" value="ECO:0007669"/>
    <property type="project" value="TreeGrafter"/>
</dbReference>
<dbReference type="Pfam" id="PF04499">
    <property type="entry name" value="SAPS"/>
    <property type="match status" value="1"/>
</dbReference>
<dbReference type="PANTHER" id="PTHR12634:SF8">
    <property type="entry name" value="FIERY MOUNTAIN, ISOFORM D"/>
    <property type="match status" value="1"/>
</dbReference>
<feature type="region of interest" description="Disordered" evidence="3">
    <location>
        <begin position="803"/>
        <end position="824"/>
    </location>
</feature>
<evidence type="ECO:0000313" key="4">
    <source>
        <dbReference type="EMBL" id="KAJ5504356.1"/>
    </source>
</evidence>
<dbReference type="InterPro" id="IPR007587">
    <property type="entry name" value="SAPS"/>
</dbReference>
<comment type="caution">
    <text evidence="4">The sequence shown here is derived from an EMBL/GenBank/DDBJ whole genome shotgun (WGS) entry which is preliminary data.</text>
</comment>
<feature type="compositionally biased region" description="Polar residues" evidence="3">
    <location>
        <begin position="570"/>
        <end position="582"/>
    </location>
</feature>
<feature type="compositionally biased region" description="Low complexity" evidence="3">
    <location>
        <begin position="935"/>
        <end position="944"/>
    </location>
</feature>
<feature type="compositionally biased region" description="Acidic residues" evidence="3">
    <location>
        <begin position="877"/>
        <end position="890"/>
    </location>
</feature>
<evidence type="ECO:0000256" key="3">
    <source>
        <dbReference type="SAM" id="MobiDB-lite"/>
    </source>
</evidence>
<evidence type="ECO:0000256" key="2">
    <source>
        <dbReference type="ARBA" id="ARBA00023306"/>
    </source>
</evidence>
<feature type="compositionally biased region" description="Basic and acidic residues" evidence="3">
    <location>
        <begin position="80"/>
        <end position="89"/>
    </location>
</feature>
<dbReference type="EMBL" id="JAPWDS010000003">
    <property type="protein sequence ID" value="KAJ5504356.1"/>
    <property type="molecule type" value="Genomic_DNA"/>
</dbReference>
<proteinExistence type="inferred from homology"/>
<feature type="compositionally biased region" description="Acidic residues" evidence="3">
    <location>
        <begin position="1041"/>
        <end position="1052"/>
    </location>
</feature>
<gene>
    <name evidence="4" type="ORF">N7463_007230</name>
</gene>
<name>A0A9W9XWQ9_9EURO</name>
<feature type="compositionally biased region" description="Polar residues" evidence="3">
    <location>
        <begin position="895"/>
        <end position="906"/>
    </location>
</feature>
<feature type="compositionally biased region" description="Polar residues" evidence="3">
    <location>
        <begin position="461"/>
        <end position="481"/>
    </location>
</feature>
<feature type="compositionally biased region" description="Polar residues" evidence="3">
    <location>
        <begin position="546"/>
        <end position="562"/>
    </location>
</feature>
<feature type="region of interest" description="Disordered" evidence="3">
    <location>
        <begin position="68"/>
        <end position="113"/>
    </location>
</feature>
<evidence type="ECO:0000256" key="1">
    <source>
        <dbReference type="ARBA" id="ARBA00006180"/>
    </source>
</evidence>
<feature type="compositionally biased region" description="Basic and acidic residues" evidence="3">
    <location>
        <begin position="482"/>
        <end position="491"/>
    </location>
</feature>
<organism evidence="4 5">
    <name type="scientific">Penicillium fimorum</name>
    <dbReference type="NCBI Taxonomy" id="1882269"/>
    <lineage>
        <taxon>Eukaryota</taxon>
        <taxon>Fungi</taxon>
        <taxon>Dikarya</taxon>
        <taxon>Ascomycota</taxon>
        <taxon>Pezizomycotina</taxon>
        <taxon>Eurotiomycetes</taxon>
        <taxon>Eurotiomycetidae</taxon>
        <taxon>Eurotiales</taxon>
        <taxon>Aspergillaceae</taxon>
        <taxon>Penicillium</taxon>
    </lineage>
</organism>
<feature type="compositionally biased region" description="Polar residues" evidence="3">
    <location>
        <begin position="623"/>
        <end position="637"/>
    </location>
</feature>
<reference evidence="4" key="1">
    <citation type="submission" date="2022-12" db="EMBL/GenBank/DDBJ databases">
        <authorList>
            <person name="Petersen C."/>
        </authorList>
    </citation>
    <scope>NUCLEOTIDE SEQUENCE</scope>
    <source>
        <strain evidence="4">IBT 29495</strain>
    </source>
</reference>
<feature type="region of interest" description="Disordered" evidence="3">
    <location>
        <begin position="868"/>
        <end position="1064"/>
    </location>
</feature>
<feature type="region of interest" description="Disordered" evidence="3">
    <location>
        <begin position="1094"/>
        <end position="1129"/>
    </location>
</feature>
<evidence type="ECO:0000313" key="5">
    <source>
        <dbReference type="Proteomes" id="UP001149954"/>
    </source>
</evidence>
<dbReference type="GO" id="GO:0005829">
    <property type="term" value="C:cytosol"/>
    <property type="evidence" value="ECO:0007669"/>
    <property type="project" value="TreeGrafter"/>
</dbReference>